<evidence type="ECO:0000256" key="3">
    <source>
        <dbReference type="ARBA" id="ARBA00023274"/>
    </source>
</evidence>
<name>A0A1G2K7F6_9BACT</name>
<keyword evidence="4" id="KW-0699">rRNA-binding</keyword>
<gene>
    <name evidence="4" type="primary">rplO</name>
    <name evidence="7" type="ORF">A2633_02005</name>
</gene>
<dbReference type="SUPFAM" id="SSF52080">
    <property type="entry name" value="Ribosomal proteins L15p and L18e"/>
    <property type="match status" value="1"/>
</dbReference>
<dbReference type="InterPro" id="IPR005749">
    <property type="entry name" value="Ribosomal_uL15_bac-type"/>
</dbReference>
<dbReference type="InterPro" id="IPR021131">
    <property type="entry name" value="Ribosomal_uL15/eL18"/>
</dbReference>
<dbReference type="PANTHER" id="PTHR12934:SF11">
    <property type="entry name" value="LARGE RIBOSOMAL SUBUNIT PROTEIN UL15M"/>
    <property type="match status" value="1"/>
</dbReference>
<evidence type="ECO:0000256" key="4">
    <source>
        <dbReference type="HAMAP-Rule" id="MF_01341"/>
    </source>
</evidence>
<accession>A0A1G2K7F6</accession>
<proteinExistence type="inferred from homology"/>
<organism evidence="7 8">
    <name type="scientific">Candidatus Sungbacteria bacterium RIFCSPHIGHO2_01_FULL_47_32</name>
    <dbReference type="NCBI Taxonomy" id="1802264"/>
    <lineage>
        <taxon>Bacteria</taxon>
        <taxon>Candidatus Sungiibacteriota</taxon>
    </lineage>
</organism>
<dbReference type="Pfam" id="PF00828">
    <property type="entry name" value="Ribosomal_L27A"/>
    <property type="match status" value="1"/>
</dbReference>
<dbReference type="Gene3D" id="3.100.10.10">
    <property type="match status" value="1"/>
</dbReference>
<comment type="similarity">
    <text evidence="1 4">Belongs to the universal ribosomal protein uL15 family.</text>
</comment>
<comment type="subunit">
    <text evidence="4">Part of the 50S ribosomal subunit.</text>
</comment>
<dbReference type="AlphaFoldDB" id="A0A1G2K7F6"/>
<dbReference type="PANTHER" id="PTHR12934">
    <property type="entry name" value="50S RIBOSOMAL PROTEIN L15"/>
    <property type="match status" value="1"/>
</dbReference>
<keyword evidence="4" id="KW-0694">RNA-binding</keyword>
<dbReference type="GO" id="GO:0003735">
    <property type="term" value="F:structural constituent of ribosome"/>
    <property type="evidence" value="ECO:0007669"/>
    <property type="project" value="InterPro"/>
</dbReference>
<reference evidence="7 8" key="1">
    <citation type="journal article" date="2016" name="Nat. Commun.">
        <title>Thousands of microbial genomes shed light on interconnected biogeochemical processes in an aquifer system.</title>
        <authorList>
            <person name="Anantharaman K."/>
            <person name="Brown C.T."/>
            <person name="Hug L.A."/>
            <person name="Sharon I."/>
            <person name="Castelle C.J."/>
            <person name="Probst A.J."/>
            <person name="Thomas B.C."/>
            <person name="Singh A."/>
            <person name="Wilkins M.J."/>
            <person name="Karaoz U."/>
            <person name="Brodie E.L."/>
            <person name="Williams K.H."/>
            <person name="Hubbard S.S."/>
            <person name="Banfield J.F."/>
        </authorList>
    </citation>
    <scope>NUCLEOTIDE SEQUENCE [LARGE SCALE GENOMIC DNA]</scope>
</reference>
<evidence type="ECO:0000256" key="2">
    <source>
        <dbReference type="ARBA" id="ARBA00022980"/>
    </source>
</evidence>
<dbReference type="GO" id="GO:0015934">
    <property type="term" value="C:large ribosomal subunit"/>
    <property type="evidence" value="ECO:0007669"/>
    <property type="project" value="InterPro"/>
</dbReference>
<evidence type="ECO:0000256" key="1">
    <source>
        <dbReference type="ARBA" id="ARBA00007320"/>
    </source>
</evidence>
<evidence type="ECO:0000313" key="7">
    <source>
        <dbReference type="EMBL" id="OGZ94358.1"/>
    </source>
</evidence>
<feature type="domain" description="Large ribosomal subunit protein uL15/eL18" evidence="6">
    <location>
        <begin position="71"/>
        <end position="134"/>
    </location>
</feature>
<dbReference type="GO" id="GO:0019843">
    <property type="term" value="F:rRNA binding"/>
    <property type="evidence" value="ECO:0007669"/>
    <property type="project" value="UniProtKB-UniRule"/>
</dbReference>
<keyword evidence="3 4" id="KW-0687">Ribonucleoprotein</keyword>
<dbReference type="InterPro" id="IPR036227">
    <property type="entry name" value="Ribosomal_uL15/eL18_sf"/>
</dbReference>
<dbReference type="InterPro" id="IPR030878">
    <property type="entry name" value="Ribosomal_uL15"/>
</dbReference>
<protein>
    <recommendedName>
        <fullName evidence="4">Large ribosomal subunit protein uL15</fullName>
    </recommendedName>
</protein>
<sequence length="137" mass="15285">MQLHNIQSKTKFRRGQRIGRGGKRGTTAGRGTKGQKARAGHKIRPALRDIIKKIPKSRGFKFRSFAPKVEVLNLSDLNEVYKEGETVSPATLVERGLLDRMKGRLPKVKILGQGELKKKLIFKDVELSRPARAKAGS</sequence>
<dbReference type="NCBIfam" id="TIGR01071">
    <property type="entry name" value="rplO_bact"/>
    <property type="match status" value="1"/>
</dbReference>
<evidence type="ECO:0000313" key="8">
    <source>
        <dbReference type="Proteomes" id="UP000177152"/>
    </source>
</evidence>
<comment type="caution">
    <text evidence="7">The sequence shown here is derived from an EMBL/GenBank/DDBJ whole genome shotgun (WGS) entry which is preliminary data.</text>
</comment>
<feature type="region of interest" description="Disordered" evidence="5">
    <location>
        <begin position="1"/>
        <end position="41"/>
    </location>
</feature>
<evidence type="ECO:0000259" key="6">
    <source>
        <dbReference type="Pfam" id="PF00828"/>
    </source>
</evidence>
<dbReference type="EMBL" id="MHQC01000037">
    <property type="protein sequence ID" value="OGZ94358.1"/>
    <property type="molecule type" value="Genomic_DNA"/>
</dbReference>
<keyword evidence="2 4" id="KW-0689">Ribosomal protein</keyword>
<evidence type="ECO:0000256" key="5">
    <source>
        <dbReference type="SAM" id="MobiDB-lite"/>
    </source>
</evidence>
<feature type="compositionally biased region" description="Basic residues" evidence="5">
    <location>
        <begin position="10"/>
        <end position="23"/>
    </location>
</feature>
<dbReference type="HAMAP" id="MF_01341">
    <property type="entry name" value="Ribosomal_uL15"/>
    <property type="match status" value="1"/>
</dbReference>
<comment type="function">
    <text evidence="4">Binds to the 23S rRNA.</text>
</comment>
<dbReference type="GO" id="GO:0006412">
    <property type="term" value="P:translation"/>
    <property type="evidence" value="ECO:0007669"/>
    <property type="project" value="UniProtKB-UniRule"/>
</dbReference>
<dbReference type="Proteomes" id="UP000177152">
    <property type="component" value="Unassembled WGS sequence"/>
</dbReference>